<name>A0A1X7T4F9_AMPQE</name>
<evidence type="ECO:0000313" key="1">
    <source>
        <dbReference type="EnsemblMetazoa" id="Aqu2.1.09381_001"/>
    </source>
</evidence>
<protein>
    <recommendedName>
        <fullName evidence="2">Death domain-containing protein</fullName>
    </recommendedName>
</protein>
<accession>A0A1X7T4F9</accession>
<proteinExistence type="predicted"/>
<dbReference type="AlphaFoldDB" id="A0A1X7T4F9"/>
<sequence>MDNEERVPLLDAKALRMKCFKNFHLNDHFHHMVRFLQELIPKGSEHNGELVNSFLHCVPERIALVNIWDMASSNTVHHLLSALEGYLFRSHLWLFVDLDEDLEKLDENFEIPKNGRDGAILLKQRPRLHYLLRSCWSTRDNNDKERQREDVCTMFAKHRKTDQGEAQSKVKVLKEKVQPVASHIGVAGLLDERIEIINLDTQHKRLNEKFQRILLDGTKSDSIPLSWLFLRSLFYRFPKTFVSKHDLMEMAKECDMDECSVKDFCKFFTSFGSIIDLSLVDPRYQHVIVKPITFLQSLDSFFSQQNQLYPSMDYGIVPEKACRDSFKDDWPIFMDALECLNLATPVTSGFLEMPPDVPPDRKGNYYYIPLCCTGPLIDEPDPYSVHLLTSISSPHFFKQVSFVEQLLETLPEPVLVPCKNVNQTIIRNSSTNTTITISSHVPAIKLKVDKPNEEICALIIKATEKIADESHVPVKYKFVQFCVQNPITKVESLPSASYHHLPESRCKKCRKDPKFEKLLKVWTEALRLVCGICCCM</sequence>
<dbReference type="EnsemblMetazoa" id="Aqu2.1.09381_001">
    <property type="protein sequence ID" value="Aqu2.1.09381_001"/>
    <property type="gene ID" value="Aqu2.1.09381"/>
</dbReference>
<dbReference type="InParanoid" id="A0A1X7T4F9"/>
<reference evidence="1" key="1">
    <citation type="submission" date="2017-05" db="UniProtKB">
        <authorList>
            <consortium name="EnsemblMetazoa"/>
        </authorList>
    </citation>
    <scope>IDENTIFICATION</scope>
</reference>
<organism evidence="1">
    <name type="scientific">Amphimedon queenslandica</name>
    <name type="common">Sponge</name>
    <dbReference type="NCBI Taxonomy" id="400682"/>
    <lineage>
        <taxon>Eukaryota</taxon>
        <taxon>Metazoa</taxon>
        <taxon>Porifera</taxon>
        <taxon>Demospongiae</taxon>
        <taxon>Heteroscleromorpha</taxon>
        <taxon>Haplosclerida</taxon>
        <taxon>Niphatidae</taxon>
        <taxon>Amphimedon</taxon>
    </lineage>
</organism>
<evidence type="ECO:0008006" key="2">
    <source>
        <dbReference type="Google" id="ProtNLM"/>
    </source>
</evidence>